<evidence type="ECO:0000256" key="1">
    <source>
        <dbReference type="ARBA" id="ARBA00004123"/>
    </source>
</evidence>
<dbReference type="SMART" id="SM00066">
    <property type="entry name" value="GAL4"/>
    <property type="match status" value="1"/>
</dbReference>
<dbReference type="Pfam" id="PF04082">
    <property type="entry name" value="Fungal_trans"/>
    <property type="match status" value="1"/>
</dbReference>
<accession>A0A370TJ95</accession>
<dbReference type="GO" id="GO:0005634">
    <property type="term" value="C:nucleus"/>
    <property type="evidence" value="ECO:0007669"/>
    <property type="project" value="UniProtKB-SubCell"/>
</dbReference>
<name>A0A370TJ95_9HELO</name>
<dbReference type="Gene3D" id="4.10.240.10">
    <property type="entry name" value="Zn(2)-C6 fungal-type DNA-binding domain"/>
    <property type="match status" value="1"/>
</dbReference>
<feature type="domain" description="Zn(2)-C6 fungal-type" evidence="5">
    <location>
        <begin position="25"/>
        <end position="54"/>
    </location>
</feature>
<feature type="region of interest" description="Disordered" evidence="4">
    <location>
        <begin position="1"/>
        <end position="21"/>
    </location>
</feature>
<keyword evidence="3" id="KW-0539">Nucleus</keyword>
<dbReference type="CDD" id="cd12148">
    <property type="entry name" value="fungal_TF_MHR"/>
    <property type="match status" value="1"/>
</dbReference>
<dbReference type="GO" id="GO:0003677">
    <property type="term" value="F:DNA binding"/>
    <property type="evidence" value="ECO:0007669"/>
    <property type="project" value="InterPro"/>
</dbReference>
<dbReference type="GeneID" id="43600214"/>
<comment type="caution">
    <text evidence="6">The sequence shown here is derived from an EMBL/GenBank/DDBJ whole genome shotgun (WGS) entry which is preliminary data.</text>
</comment>
<dbReference type="GO" id="GO:0000981">
    <property type="term" value="F:DNA-binding transcription factor activity, RNA polymerase II-specific"/>
    <property type="evidence" value="ECO:0007669"/>
    <property type="project" value="InterPro"/>
</dbReference>
<dbReference type="InterPro" id="IPR007219">
    <property type="entry name" value="XnlR_reg_dom"/>
</dbReference>
<dbReference type="Pfam" id="PF00172">
    <property type="entry name" value="Zn_clus"/>
    <property type="match status" value="1"/>
</dbReference>
<dbReference type="OrthoDB" id="2269373at2759"/>
<dbReference type="EMBL" id="NPIC01000006">
    <property type="protein sequence ID" value="RDL35434.1"/>
    <property type="molecule type" value="Genomic_DNA"/>
</dbReference>
<evidence type="ECO:0000256" key="2">
    <source>
        <dbReference type="ARBA" id="ARBA00022723"/>
    </source>
</evidence>
<dbReference type="InterPro" id="IPR050613">
    <property type="entry name" value="Sec_Metabolite_Reg"/>
</dbReference>
<dbReference type="AlphaFoldDB" id="A0A370TJ95"/>
<dbReference type="SMART" id="SM00906">
    <property type="entry name" value="Fungal_trans"/>
    <property type="match status" value="1"/>
</dbReference>
<dbReference type="GO" id="GO:0008270">
    <property type="term" value="F:zinc ion binding"/>
    <property type="evidence" value="ECO:0007669"/>
    <property type="project" value="InterPro"/>
</dbReference>
<dbReference type="PROSITE" id="PS50048">
    <property type="entry name" value="ZN2_CY6_FUNGAL_2"/>
    <property type="match status" value="1"/>
</dbReference>
<reference evidence="6 7" key="1">
    <citation type="journal article" date="2018" name="IMA Fungus">
        <title>IMA Genome-F 9: Draft genome sequence of Annulohypoxylon stygium, Aspergillus mulundensis, Berkeleyomyces basicola (syn. Thielaviopsis basicola), Ceratocystis smalleyi, two Cercospora beticola strains, Coleophoma cylindrospora, Fusarium fracticaudum, Phialophora cf. hyalina, and Morchella septimelata.</title>
        <authorList>
            <person name="Wingfield B.D."/>
            <person name="Bills G.F."/>
            <person name="Dong Y."/>
            <person name="Huang W."/>
            <person name="Nel W.J."/>
            <person name="Swalarsk-Parry B.S."/>
            <person name="Vaghefi N."/>
            <person name="Wilken P.M."/>
            <person name="An Z."/>
            <person name="de Beer Z.W."/>
            <person name="De Vos L."/>
            <person name="Chen L."/>
            <person name="Duong T.A."/>
            <person name="Gao Y."/>
            <person name="Hammerbacher A."/>
            <person name="Kikkert J.R."/>
            <person name="Li Y."/>
            <person name="Li H."/>
            <person name="Li K."/>
            <person name="Li Q."/>
            <person name="Liu X."/>
            <person name="Ma X."/>
            <person name="Naidoo K."/>
            <person name="Pethybridge S.J."/>
            <person name="Sun J."/>
            <person name="Steenkamp E.T."/>
            <person name="van der Nest M.A."/>
            <person name="van Wyk S."/>
            <person name="Wingfield M.J."/>
            <person name="Xiong C."/>
            <person name="Yue Q."/>
            <person name="Zhang X."/>
        </authorList>
    </citation>
    <scope>NUCLEOTIDE SEQUENCE [LARGE SCALE GENOMIC DNA]</scope>
    <source>
        <strain evidence="6 7">BP 5553</strain>
    </source>
</reference>
<dbReference type="InterPro" id="IPR001138">
    <property type="entry name" value="Zn2Cys6_DnaBD"/>
</dbReference>
<comment type="subcellular location">
    <subcellularLocation>
        <location evidence="1">Nucleus</location>
    </subcellularLocation>
</comment>
<sequence length="704" mass="79155">MSSGADEEPHSSAAPEIGQNQRKHPCVLCQQRKVRCDRNSPCANCTKARVECVSPAKLPHKRRKRRFPEAELLARLRKYEEHLRGYGADIDAINREETPIPATSSVPVKTEDPAYLDGYRSLSVRWSLKNVNSNLWNDLSHEFRDIEEILQGSSDDELETPITTTYDEAFLDAGDLLLPGPAVDDLASLHPPPVQIFRLWQTFLDNINPLIKLFHAPTVQQQVLEASANLNAASTKIQVLMFGIYSMAIASLSEEECKVMFDGDKETLLNQYQSGARQALLRASFLRTSDMTILQGYMLYLYSFHSFALDPRALFCLTGIAIRMAQRMGLNFDGTLYGLMPFEIEMRRRLWWQLLFLDSRVGEISGFGPSILQHTWTTKLPSNMNDSDLFPDMRDPTVEHLGITEMVFVLQKCEAAQFMQQFKSATGLSAIDQKAIDDFEQRLEQRYLKYCDPQVPVHLISRLVASTSIAKLRIGVTHPHLMSARGVELSQAQKDSGFILSLCQIKNHQTLTHSKSLGRFQWYVNKHFPFPAYLILLRSLRERTSDALADEAWKILEEYFDNRPVGLGAKWRSKQTLHVALANLVVKAWEAREAAGQPFQPMLQTPQFILRLKQDIASHKSPASIPPTQSTGTLPEGPSAGIDSSEGACMWIDQPSMDVGAGFDDAAMPGAIDSSSWAFWGDYMQIPIVGQGFDGGATQEFYQN</sequence>
<feature type="region of interest" description="Disordered" evidence="4">
    <location>
        <begin position="620"/>
        <end position="646"/>
    </location>
</feature>
<evidence type="ECO:0000256" key="3">
    <source>
        <dbReference type="ARBA" id="ARBA00023242"/>
    </source>
</evidence>
<dbReference type="SUPFAM" id="SSF57701">
    <property type="entry name" value="Zn2/Cys6 DNA-binding domain"/>
    <property type="match status" value="1"/>
</dbReference>
<keyword evidence="7" id="KW-1185">Reference proteome</keyword>
<gene>
    <name evidence="6" type="ORF">BP5553_07365</name>
</gene>
<dbReference type="Proteomes" id="UP000254866">
    <property type="component" value="Unassembled WGS sequence"/>
</dbReference>
<evidence type="ECO:0000256" key="4">
    <source>
        <dbReference type="SAM" id="MobiDB-lite"/>
    </source>
</evidence>
<dbReference type="InterPro" id="IPR036864">
    <property type="entry name" value="Zn2-C6_fun-type_DNA-bd_sf"/>
</dbReference>
<proteinExistence type="predicted"/>
<dbReference type="PANTHER" id="PTHR31001:SF85">
    <property type="entry name" value="ZN(II)2CYS6 TRANSCRIPTION FACTOR (EUROFUNG)"/>
    <property type="match status" value="1"/>
</dbReference>
<dbReference type="CDD" id="cd00067">
    <property type="entry name" value="GAL4"/>
    <property type="match status" value="1"/>
</dbReference>
<keyword evidence="2" id="KW-0479">Metal-binding</keyword>
<dbReference type="STRING" id="2656787.A0A370TJ95"/>
<evidence type="ECO:0000313" key="6">
    <source>
        <dbReference type="EMBL" id="RDL35434.1"/>
    </source>
</evidence>
<evidence type="ECO:0000313" key="7">
    <source>
        <dbReference type="Proteomes" id="UP000254866"/>
    </source>
</evidence>
<protein>
    <recommendedName>
        <fullName evidence="5">Zn(2)-C6 fungal-type domain-containing protein</fullName>
    </recommendedName>
</protein>
<evidence type="ECO:0000259" key="5">
    <source>
        <dbReference type="PROSITE" id="PS50048"/>
    </source>
</evidence>
<dbReference type="GO" id="GO:0006351">
    <property type="term" value="P:DNA-templated transcription"/>
    <property type="evidence" value="ECO:0007669"/>
    <property type="project" value="InterPro"/>
</dbReference>
<organism evidence="6 7">
    <name type="scientific">Venustampulla echinocandica</name>
    <dbReference type="NCBI Taxonomy" id="2656787"/>
    <lineage>
        <taxon>Eukaryota</taxon>
        <taxon>Fungi</taxon>
        <taxon>Dikarya</taxon>
        <taxon>Ascomycota</taxon>
        <taxon>Pezizomycotina</taxon>
        <taxon>Leotiomycetes</taxon>
        <taxon>Helotiales</taxon>
        <taxon>Pleuroascaceae</taxon>
        <taxon>Venustampulla</taxon>
    </lineage>
</organism>
<dbReference type="PANTHER" id="PTHR31001">
    <property type="entry name" value="UNCHARACTERIZED TRANSCRIPTIONAL REGULATORY PROTEIN"/>
    <property type="match status" value="1"/>
</dbReference>
<dbReference type="RefSeq" id="XP_031868257.1">
    <property type="nucleotide sequence ID" value="XM_032015988.1"/>
</dbReference>